<dbReference type="AlphaFoldDB" id="H3ZHR9"/>
<sequence>MPQSFYQVLCCFVLLLSTFGFLAELSGHRIGLGVANLDKLAHFLIFLVLSWLFFKGFRLVFWKLFLLLAIYGALIEVVQEYFTRRHGDIWDWVADMAGVLAFYLGRKLWHQWRPRSRSAA</sequence>
<keyword evidence="1" id="KW-0472">Membrane</keyword>
<gene>
    <name evidence="3" type="ORF">AJE_14635</name>
</gene>
<keyword evidence="1" id="KW-1133">Transmembrane helix</keyword>
<evidence type="ECO:0000256" key="1">
    <source>
        <dbReference type="SAM" id="Phobius"/>
    </source>
</evidence>
<dbReference type="RefSeq" id="WP_008951488.1">
    <property type="nucleotide sequence ID" value="NZ_AHTH01000048.1"/>
</dbReference>
<organism evidence="3 4">
    <name type="scientific">Alishewanella jeotgali KCTC 22429</name>
    <dbReference type="NCBI Taxonomy" id="1129374"/>
    <lineage>
        <taxon>Bacteria</taxon>
        <taxon>Pseudomonadati</taxon>
        <taxon>Pseudomonadota</taxon>
        <taxon>Gammaproteobacteria</taxon>
        <taxon>Alteromonadales</taxon>
        <taxon>Alteromonadaceae</taxon>
        <taxon>Alishewanella</taxon>
    </lineage>
</organism>
<dbReference type="STRING" id="1129374.AJE_14635"/>
<dbReference type="Proteomes" id="UP000012046">
    <property type="component" value="Unassembled WGS sequence"/>
</dbReference>
<dbReference type="PANTHER" id="PTHR28008">
    <property type="entry name" value="DOMAIN PROTEIN, PUTATIVE (AFU_ORTHOLOGUE AFUA_3G10980)-RELATED"/>
    <property type="match status" value="1"/>
</dbReference>
<keyword evidence="4" id="KW-1185">Reference proteome</keyword>
<dbReference type="EMBL" id="AHTH01000048">
    <property type="protein sequence ID" value="EHR39925.1"/>
    <property type="molecule type" value="Genomic_DNA"/>
</dbReference>
<evidence type="ECO:0000259" key="2">
    <source>
        <dbReference type="Pfam" id="PF04892"/>
    </source>
</evidence>
<dbReference type="NCBIfam" id="NF037970">
    <property type="entry name" value="vanZ_1"/>
    <property type="match status" value="1"/>
</dbReference>
<dbReference type="PANTHER" id="PTHR28008:SF1">
    <property type="entry name" value="DOMAIN PROTEIN, PUTATIVE (AFU_ORTHOLOGUE AFUA_3G10980)-RELATED"/>
    <property type="match status" value="1"/>
</dbReference>
<name>H3ZHR9_9ALTE</name>
<feature type="domain" description="VanZ-like" evidence="2">
    <location>
        <begin position="34"/>
        <end position="105"/>
    </location>
</feature>
<comment type="caution">
    <text evidence="3">The sequence shown here is derived from an EMBL/GenBank/DDBJ whole genome shotgun (WGS) entry which is preliminary data.</text>
</comment>
<accession>H3ZHR9</accession>
<reference evidence="3 4" key="1">
    <citation type="journal article" date="2012" name="J. Bacteriol.">
        <title>Genome Sequence of Extracellular-Protease-Producing Alishewanella jeotgali Isolated from Traditional Korean Fermented Seafood.</title>
        <authorList>
            <person name="Jung J."/>
            <person name="Chun J."/>
            <person name="Park W."/>
        </authorList>
    </citation>
    <scope>NUCLEOTIDE SEQUENCE [LARGE SCALE GENOMIC DNA]</scope>
    <source>
        <strain evidence="3 4">KCTC 22429</strain>
    </source>
</reference>
<dbReference type="PATRIC" id="fig|1129374.4.peg.2897"/>
<protein>
    <recommendedName>
        <fullName evidence="2">VanZ-like domain-containing protein</fullName>
    </recommendedName>
</protein>
<evidence type="ECO:0000313" key="3">
    <source>
        <dbReference type="EMBL" id="EHR39925.1"/>
    </source>
</evidence>
<dbReference type="eggNOG" id="COG5652">
    <property type="taxonomic scope" value="Bacteria"/>
</dbReference>
<dbReference type="Pfam" id="PF04892">
    <property type="entry name" value="VanZ"/>
    <property type="match status" value="1"/>
</dbReference>
<dbReference type="InterPro" id="IPR006976">
    <property type="entry name" value="VanZ-like"/>
</dbReference>
<feature type="transmembrane region" description="Helical" evidence="1">
    <location>
        <begin position="39"/>
        <end position="57"/>
    </location>
</feature>
<evidence type="ECO:0000313" key="4">
    <source>
        <dbReference type="Proteomes" id="UP000012046"/>
    </source>
</evidence>
<proteinExistence type="predicted"/>
<keyword evidence="1" id="KW-0812">Transmembrane</keyword>